<dbReference type="OrthoDB" id="5441488at2"/>
<feature type="compositionally biased region" description="Low complexity" evidence="5">
    <location>
        <begin position="528"/>
        <end position="548"/>
    </location>
</feature>
<evidence type="ECO:0000256" key="4">
    <source>
        <dbReference type="PROSITE-ProRule" id="PRU00284"/>
    </source>
</evidence>
<protein>
    <recommendedName>
        <fullName evidence="7">Methyl-accepting transducer domain-containing protein</fullName>
    </recommendedName>
</protein>
<evidence type="ECO:0000256" key="5">
    <source>
        <dbReference type="SAM" id="MobiDB-lite"/>
    </source>
</evidence>
<dbReference type="GO" id="GO:0005886">
    <property type="term" value="C:plasma membrane"/>
    <property type="evidence" value="ECO:0007669"/>
    <property type="project" value="TreeGrafter"/>
</dbReference>
<name>A0A562ZPV8_9BURK</name>
<evidence type="ECO:0000256" key="1">
    <source>
        <dbReference type="ARBA" id="ARBA00004370"/>
    </source>
</evidence>
<keyword evidence="9" id="KW-1185">Reference proteome</keyword>
<sequence>MNKYTAEFVLHAMMAALLAAVIAVAAYGWNAVREAHAQQAGALPVARDLAAASALARGADATAKRQAAAFAEMLQGGAAAGSPEQVAQLRAQQDAIERQLAEASALLARHGLDVRPLSQASGLAAQMVEQYVVRLKQVAGGGIPLPVEGRWRDVAVPVERHAQEEASRLQAAADSRANQVLWVMVGGVVLTLAMAWFFRWWIRRANVGPLRTAIKMVERIAYGDLTASATGMDQLHTRRLGEALNGMAAAWRKIGGDILVSARTVADTSAQIAQGNLDLSQRTEEQASTLEETASSMEELTSTVAHNADNARQASQLAVNASEVARKGGQVVGQVVNTMTDISASSRKIGDIIGVIDGIAFQTNILALNAAVEAARAGEQGRGFAVVAAEVRSLAQRSAAAAKEIKSLIGDSVGKVEAGTKLVDDAGKTMQEIVSSVKKVSDLIAEIAAASSEQSAGIGQVNTAVAQMEQVVQQNASLVEEATAATESMKDQAAYMLTLVAGLKLDDGPAPTEVTPMRPVAPRPAPQQPAAKPRPAATALPPAYATAIAGGGSRPPRGRGGDWEEF</sequence>
<keyword evidence="2" id="KW-0488">Methylation</keyword>
<keyword evidence="6" id="KW-0472">Membrane</keyword>
<dbReference type="PRINTS" id="PR00260">
    <property type="entry name" value="CHEMTRNSDUCR"/>
</dbReference>
<evidence type="ECO:0000313" key="9">
    <source>
        <dbReference type="Proteomes" id="UP000318199"/>
    </source>
</evidence>
<dbReference type="PROSITE" id="PS50111">
    <property type="entry name" value="CHEMOTAXIS_TRANSDUC_2"/>
    <property type="match status" value="1"/>
</dbReference>
<keyword evidence="6" id="KW-1133">Transmembrane helix</keyword>
<dbReference type="InterPro" id="IPR004090">
    <property type="entry name" value="Chemotax_Me-accpt_rcpt"/>
</dbReference>
<dbReference type="RefSeq" id="WP_145893614.1">
    <property type="nucleotide sequence ID" value="NZ_VOBQ01000011.1"/>
</dbReference>
<dbReference type="InterPro" id="IPR004089">
    <property type="entry name" value="MCPsignal_dom"/>
</dbReference>
<dbReference type="GO" id="GO:0007165">
    <property type="term" value="P:signal transduction"/>
    <property type="evidence" value="ECO:0007669"/>
    <property type="project" value="UniProtKB-KW"/>
</dbReference>
<proteinExistence type="inferred from homology"/>
<dbReference type="GO" id="GO:0004888">
    <property type="term" value="F:transmembrane signaling receptor activity"/>
    <property type="evidence" value="ECO:0007669"/>
    <property type="project" value="InterPro"/>
</dbReference>
<organism evidence="8 9">
    <name type="scientific">Caenimonas sedimenti</name>
    <dbReference type="NCBI Taxonomy" id="2596921"/>
    <lineage>
        <taxon>Bacteria</taxon>
        <taxon>Pseudomonadati</taxon>
        <taxon>Pseudomonadota</taxon>
        <taxon>Betaproteobacteria</taxon>
        <taxon>Burkholderiales</taxon>
        <taxon>Comamonadaceae</taxon>
        <taxon>Caenimonas</taxon>
    </lineage>
</organism>
<dbReference type="AlphaFoldDB" id="A0A562ZPV8"/>
<evidence type="ECO:0000313" key="8">
    <source>
        <dbReference type="EMBL" id="TWO70622.1"/>
    </source>
</evidence>
<dbReference type="Proteomes" id="UP000318199">
    <property type="component" value="Unassembled WGS sequence"/>
</dbReference>
<dbReference type="EMBL" id="VOBQ01000011">
    <property type="protein sequence ID" value="TWO70622.1"/>
    <property type="molecule type" value="Genomic_DNA"/>
</dbReference>
<accession>A0A562ZPV8</accession>
<dbReference type="FunFam" id="1.10.287.950:FF:000001">
    <property type="entry name" value="Methyl-accepting chemotaxis sensory transducer"/>
    <property type="match status" value="1"/>
</dbReference>
<dbReference type="SUPFAM" id="SSF58104">
    <property type="entry name" value="Methyl-accepting chemotaxis protein (MCP) signaling domain"/>
    <property type="match status" value="1"/>
</dbReference>
<dbReference type="InterPro" id="IPR051310">
    <property type="entry name" value="MCP_chemotaxis"/>
</dbReference>
<comment type="similarity">
    <text evidence="3">Belongs to the methyl-accepting chemotaxis (MCP) protein family.</text>
</comment>
<dbReference type="PANTHER" id="PTHR43531">
    <property type="entry name" value="PROTEIN ICFG"/>
    <property type="match status" value="1"/>
</dbReference>
<dbReference type="Gene3D" id="1.10.287.950">
    <property type="entry name" value="Methyl-accepting chemotaxis protein"/>
    <property type="match status" value="1"/>
</dbReference>
<dbReference type="GO" id="GO:0006935">
    <property type="term" value="P:chemotaxis"/>
    <property type="evidence" value="ECO:0007669"/>
    <property type="project" value="InterPro"/>
</dbReference>
<evidence type="ECO:0000256" key="2">
    <source>
        <dbReference type="ARBA" id="ARBA00022481"/>
    </source>
</evidence>
<evidence type="ECO:0000256" key="6">
    <source>
        <dbReference type="SAM" id="Phobius"/>
    </source>
</evidence>
<dbReference type="SMART" id="SM00283">
    <property type="entry name" value="MA"/>
    <property type="match status" value="1"/>
</dbReference>
<keyword evidence="4" id="KW-0807">Transducer</keyword>
<dbReference type="CDD" id="cd11386">
    <property type="entry name" value="MCP_signal"/>
    <property type="match status" value="1"/>
</dbReference>
<gene>
    <name evidence="8" type="ORF">FN976_13770</name>
</gene>
<evidence type="ECO:0000259" key="7">
    <source>
        <dbReference type="PROSITE" id="PS50111"/>
    </source>
</evidence>
<reference evidence="8 9" key="1">
    <citation type="submission" date="2019-07" db="EMBL/GenBank/DDBJ databases">
        <title>Caenimonas sedimenti sp. nov., isolated from activated sludge.</title>
        <authorList>
            <person name="Xu J."/>
        </authorList>
    </citation>
    <scope>NUCLEOTIDE SEQUENCE [LARGE SCALE GENOMIC DNA]</scope>
    <source>
        <strain evidence="8 9">HX-9-20</strain>
    </source>
</reference>
<comment type="caution">
    <text evidence="8">The sequence shown here is derived from an EMBL/GenBank/DDBJ whole genome shotgun (WGS) entry which is preliminary data.</text>
</comment>
<feature type="transmembrane region" description="Helical" evidence="6">
    <location>
        <begin position="180"/>
        <end position="202"/>
    </location>
</feature>
<comment type="subcellular location">
    <subcellularLocation>
        <location evidence="1">Membrane</location>
    </subcellularLocation>
</comment>
<dbReference type="PANTHER" id="PTHR43531:SF14">
    <property type="entry name" value="METHYL-ACCEPTING CHEMOTAXIS PROTEIN I-RELATED"/>
    <property type="match status" value="1"/>
</dbReference>
<dbReference type="Pfam" id="PF00015">
    <property type="entry name" value="MCPsignal"/>
    <property type="match status" value="1"/>
</dbReference>
<keyword evidence="6" id="KW-0812">Transmembrane</keyword>
<evidence type="ECO:0000256" key="3">
    <source>
        <dbReference type="ARBA" id="ARBA00029447"/>
    </source>
</evidence>
<feature type="domain" description="Methyl-accepting transducer" evidence="7">
    <location>
        <begin position="261"/>
        <end position="490"/>
    </location>
</feature>
<feature type="region of interest" description="Disordered" evidence="5">
    <location>
        <begin position="509"/>
        <end position="566"/>
    </location>
</feature>